<keyword evidence="4" id="KW-1133">Transmembrane helix</keyword>
<dbReference type="OrthoDB" id="6402523at2"/>
<dbReference type="Proteomes" id="UP000267535">
    <property type="component" value="Unassembled WGS sequence"/>
</dbReference>
<evidence type="ECO:0000313" key="6">
    <source>
        <dbReference type="EMBL" id="RRC97697.1"/>
    </source>
</evidence>
<keyword evidence="4" id="KW-0472">Membrane</keyword>
<accession>A0A3P1SKW2</accession>
<feature type="transmembrane region" description="Helical" evidence="4">
    <location>
        <begin position="79"/>
        <end position="99"/>
    </location>
</feature>
<keyword evidence="1" id="KW-0479">Metal-binding</keyword>
<keyword evidence="3" id="KW-0862">Zinc</keyword>
<dbReference type="InterPro" id="IPR001876">
    <property type="entry name" value="Znf_RanBP2"/>
</dbReference>
<feature type="transmembrane region" description="Helical" evidence="4">
    <location>
        <begin position="136"/>
        <end position="155"/>
    </location>
</feature>
<feature type="domain" description="RanBP2-type" evidence="5">
    <location>
        <begin position="6"/>
        <end position="25"/>
    </location>
</feature>
<dbReference type="RefSeq" id="WP_124927195.1">
    <property type="nucleotide sequence ID" value="NZ_RQXV01000010.1"/>
</dbReference>
<organism evidence="6 7">
    <name type="scientific">Amphritea balenae</name>
    <dbReference type="NCBI Taxonomy" id="452629"/>
    <lineage>
        <taxon>Bacteria</taxon>
        <taxon>Pseudomonadati</taxon>
        <taxon>Pseudomonadota</taxon>
        <taxon>Gammaproteobacteria</taxon>
        <taxon>Oceanospirillales</taxon>
        <taxon>Oceanospirillaceae</taxon>
        <taxon>Amphritea</taxon>
    </lineage>
</organism>
<dbReference type="InterPro" id="IPR036443">
    <property type="entry name" value="Znf_RanBP2_sf"/>
</dbReference>
<feature type="transmembrane region" description="Helical" evidence="4">
    <location>
        <begin position="106"/>
        <end position="124"/>
    </location>
</feature>
<dbReference type="EMBL" id="RQXV01000010">
    <property type="protein sequence ID" value="RRC97697.1"/>
    <property type="molecule type" value="Genomic_DNA"/>
</dbReference>
<dbReference type="GO" id="GO:0008270">
    <property type="term" value="F:zinc ion binding"/>
    <property type="evidence" value="ECO:0007669"/>
    <property type="project" value="UniProtKB-KW"/>
</dbReference>
<evidence type="ECO:0000313" key="7">
    <source>
        <dbReference type="Proteomes" id="UP000267535"/>
    </source>
</evidence>
<gene>
    <name evidence="6" type="ORF">EHS89_16075</name>
</gene>
<evidence type="ECO:0000259" key="5">
    <source>
        <dbReference type="PROSITE" id="PS01358"/>
    </source>
</evidence>
<dbReference type="SUPFAM" id="SSF90209">
    <property type="entry name" value="Ran binding protein zinc finger-like"/>
    <property type="match status" value="1"/>
</dbReference>
<protein>
    <recommendedName>
        <fullName evidence="5">RanBP2-type domain-containing protein</fullName>
    </recommendedName>
</protein>
<evidence type="ECO:0000256" key="4">
    <source>
        <dbReference type="SAM" id="Phobius"/>
    </source>
</evidence>
<comment type="caution">
    <text evidence="6">The sequence shown here is derived from an EMBL/GenBank/DDBJ whole genome shotgun (WGS) entry which is preliminary data.</text>
</comment>
<reference evidence="6 7" key="1">
    <citation type="submission" date="2018-11" db="EMBL/GenBank/DDBJ databases">
        <title>The draft genome sequence of Amphritea balenae JAMM 1525T.</title>
        <authorList>
            <person name="Fang Z."/>
            <person name="Zhang Y."/>
            <person name="Han X."/>
        </authorList>
    </citation>
    <scope>NUCLEOTIDE SEQUENCE [LARGE SCALE GENOMIC DNA]</scope>
    <source>
        <strain evidence="6 7">JAMM 1525</strain>
    </source>
</reference>
<proteinExistence type="predicted"/>
<keyword evidence="7" id="KW-1185">Reference proteome</keyword>
<evidence type="ECO:0000256" key="3">
    <source>
        <dbReference type="ARBA" id="ARBA00022833"/>
    </source>
</evidence>
<name>A0A3P1SKW2_9GAMM</name>
<keyword evidence="2" id="KW-0863">Zinc-finger</keyword>
<feature type="transmembrane region" description="Helical" evidence="4">
    <location>
        <begin position="57"/>
        <end position="73"/>
    </location>
</feature>
<evidence type="ECO:0000256" key="1">
    <source>
        <dbReference type="ARBA" id="ARBA00022723"/>
    </source>
</evidence>
<dbReference type="PROSITE" id="PS01358">
    <property type="entry name" value="ZF_RANBP2_1"/>
    <property type="match status" value="1"/>
</dbReference>
<sequence length="173" mass="19794">MPDFKWSCKFCSYVNLPGIDKCSECGLSAYASAEDIELHAIPGAYEKNKTIKKYQDAIVPFIFLPGLVATYIVKGQLEILAVVMLLLIVLLYRNSAFLAHAMKYKWVLVTFCLWFLSLFILMYIRREYVPIWGDGAGYIALLSVLVNAYGFLYLFKSKRGKELYSAYYETANK</sequence>
<dbReference type="AlphaFoldDB" id="A0A3P1SKW2"/>
<keyword evidence="4" id="KW-0812">Transmembrane</keyword>
<evidence type="ECO:0000256" key="2">
    <source>
        <dbReference type="ARBA" id="ARBA00022771"/>
    </source>
</evidence>